<evidence type="ECO:0000313" key="1">
    <source>
        <dbReference type="EMBL" id="KAK0052181.1"/>
    </source>
</evidence>
<reference evidence="1" key="1">
    <citation type="journal article" date="2023" name="PLoS Negl. Trop. Dis.">
        <title>A genome sequence for Biomphalaria pfeifferi, the major vector snail for the human-infecting parasite Schistosoma mansoni.</title>
        <authorList>
            <person name="Bu L."/>
            <person name="Lu L."/>
            <person name="Laidemitt M.R."/>
            <person name="Zhang S.M."/>
            <person name="Mutuku M."/>
            <person name="Mkoji G."/>
            <person name="Steinauer M."/>
            <person name="Loker E.S."/>
        </authorList>
    </citation>
    <scope>NUCLEOTIDE SEQUENCE</scope>
    <source>
        <strain evidence="1">KasaAsao</strain>
    </source>
</reference>
<proteinExistence type="predicted"/>
<evidence type="ECO:0000313" key="2">
    <source>
        <dbReference type="Proteomes" id="UP001233172"/>
    </source>
</evidence>
<sequence length="78" mass="8651">MASPVRLPVHDLVFLFLRESTVHFSASLTTGQKDVDGPFSRYDHSSKGGGGDSLIFFILVHPSSQAIKLFWKNTSRSK</sequence>
<protein>
    <submittedName>
        <fullName evidence="1">Uncharacterized protein</fullName>
    </submittedName>
</protein>
<reference evidence="1" key="2">
    <citation type="submission" date="2023-04" db="EMBL/GenBank/DDBJ databases">
        <authorList>
            <person name="Bu L."/>
            <person name="Lu L."/>
            <person name="Laidemitt M.R."/>
            <person name="Zhang S.M."/>
            <person name="Mutuku M."/>
            <person name="Mkoji G."/>
            <person name="Steinauer M."/>
            <person name="Loker E.S."/>
        </authorList>
    </citation>
    <scope>NUCLEOTIDE SEQUENCE</scope>
    <source>
        <strain evidence="1">KasaAsao</strain>
        <tissue evidence="1">Whole Snail</tissue>
    </source>
</reference>
<dbReference type="EMBL" id="JASAOG010000096">
    <property type="protein sequence ID" value="KAK0052181.1"/>
    <property type="molecule type" value="Genomic_DNA"/>
</dbReference>
<dbReference type="AlphaFoldDB" id="A0AAD8BCZ8"/>
<gene>
    <name evidence="1" type="ORF">Bpfe_018264</name>
</gene>
<accession>A0AAD8BCZ8</accession>
<comment type="caution">
    <text evidence="1">The sequence shown here is derived from an EMBL/GenBank/DDBJ whole genome shotgun (WGS) entry which is preliminary data.</text>
</comment>
<organism evidence="1 2">
    <name type="scientific">Biomphalaria pfeifferi</name>
    <name type="common">Bloodfluke planorb</name>
    <name type="synonym">Freshwater snail</name>
    <dbReference type="NCBI Taxonomy" id="112525"/>
    <lineage>
        <taxon>Eukaryota</taxon>
        <taxon>Metazoa</taxon>
        <taxon>Spiralia</taxon>
        <taxon>Lophotrochozoa</taxon>
        <taxon>Mollusca</taxon>
        <taxon>Gastropoda</taxon>
        <taxon>Heterobranchia</taxon>
        <taxon>Euthyneura</taxon>
        <taxon>Panpulmonata</taxon>
        <taxon>Hygrophila</taxon>
        <taxon>Lymnaeoidea</taxon>
        <taxon>Planorbidae</taxon>
        <taxon>Biomphalaria</taxon>
    </lineage>
</organism>
<keyword evidence="2" id="KW-1185">Reference proteome</keyword>
<dbReference type="Proteomes" id="UP001233172">
    <property type="component" value="Unassembled WGS sequence"/>
</dbReference>
<name>A0AAD8BCZ8_BIOPF</name>